<feature type="domain" description="SpaA-like prealbumin fold" evidence="6">
    <location>
        <begin position="751"/>
        <end position="786"/>
    </location>
</feature>
<evidence type="ECO:0000259" key="7">
    <source>
        <dbReference type="Pfam" id="PF18202"/>
    </source>
</evidence>
<name>A0A4S4G3P1_9ACTN</name>
<dbReference type="InterPro" id="IPR013783">
    <property type="entry name" value="Ig-like_fold"/>
</dbReference>
<feature type="domain" description="T-Q ester bond containing" evidence="7">
    <location>
        <begin position="961"/>
        <end position="1085"/>
    </location>
</feature>
<proteinExistence type="inferred from homology"/>
<feature type="domain" description="T-Q ester bond containing" evidence="7">
    <location>
        <begin position="1089"/>
        <end position="1207"/>
    </location>
</feature>
<dbReference type="Pfam" id="PF17802">
    <property type="entry name" value="SpaA"/>
    <property type="match status" value="2"/>
</dbReference>
<keyword evidence="5" id="KW-1133">Transmembrane helix</keyword>
<dbReference type="InterPro" id="IPR041033">
    <property type="entry name" value="SpaA_PFL_dom_1"/>
</dbReference>
<dbReference type="InterPro" id="IPR041100">
    <property type="entry name" value="TQ"/>
</dbReference>
<dbReference type="PANTHER" id="PTHR36108:SF13">
    <property type="entry name" value="COLOSSIN-B-RELATED"/>
    <property type="match status" value="1"/>
</dbReference>
<dbReference type="Gene3D" id="2.60.40.10">
    <property type="entry name" value="Immunoglobulins"/>
    <property type="match status" value="3"/>
</dbReference>
<feature type="compositionally biased region" description="Acidic residues" evidence="4">
    <location>
        <begin position="1222"/>
        <end position="1243"/>
    </location>
</feature>
<evidence type="ECO:0000313" key="9">
    <source>
        <dbReference type="Proteomes" id="UP000308978"/>
    </source>
</evidence>
<accession>A0A4S4G3P1</accession>
<evidence type="ECO:0000259" key="6">
    <source>
        <dbReference type="Pfam" id="PF17802"/>
    </source>
</evidence>
<feature type="domain" description="SpaA-like prealbumin fold" evidence="6">
    <location>
        <begin position="562"/>
        <end position="633"/>
    </location>
</feature>
<evidence type="ECO:0000256" key="4">
    <source>
        <dbReference type="SAM" id="MobiDB-lite"/>
    </source>
</evidence>
<dbReference type="PANTHER" id="PTHR36108">
    <property type="entry name" value="COLOSSIN-B-RELATED"/>
    <property type="match status" value="1"/>
</dbReference>
<dbReference type="Gene3D" id="2.60.40.3930">
    <property type="match status" value="2"/>
</dbReference>
<feature type="region of interest" description="Disordered" evidence="4">
    <location>
        <begin position="1204"/>
        <end position="1257"/>
    </location>
</feature>
<evidence type="ECO:0000256" key="2">
    <source>
        <dbReference type="ARBA" id="ARBA00022525"/>
    </source>
</evidence>
<comment type="caution">
    <text evidence="8">The sequence shown here is derived from an EMBL/GenBank/DDBJ whole genome shotgun (WGS) entry which is preliminary data.</text>
</comment>
<feature type="transmembrane region" description="Helical" evidence="5">
    <location>
        <begin position="1266"/>
        <end position="1288"/>
    </location>
</feature>
<dbReference type="RefSeq" id="WP_136433813.1">
    <property type="nucleotide sequence ID" value="NZ_SSTJ01000004.1"/>
</dbReference>
<evidence type="ECO:0008006" key="10">
    <source>
        <dbReference type="Google" id="ProtNLM"/>
    </source>
</evidence>
<dbReference type="EMBL" id="SSTJ01000004">
    <property type="protein sequence ID" value="THG37674.1"/>
    <property type="molecule type" value="Genomic_DNA"/>
</dbReference>
<protein>
    <recommendedName>
        <fullName evidence="10">VaFE repeat-containing surface-anchored protein</fullName>
    </recommendedName>
</protein>
<evidence type="ECO:0000313" key="8">
    <source>
        <dbReference type="EMBL" id="THG37674.1"/>
    </source>
</evidence>
<keyword evidence="3" id="KW-0732">Signal</keyword>
<reference evidence="8 9" key="1">
    <citation type="submission" date="2019-04" db="EMBL/GenBank/DDBJ databases">
        <title>Microbes associate with the intestines of laboratory mice.</title>
        <authorList>
            <person name="Navarre W."/>
            <person name="Wong E."/>
            <person name="Huang K.C."/>
            <person name="Tropini C."/>
            <person name="Ng K."/>
            <person name="Yu B."/>
        </authorList>
    </citation>
    <scope>NUCLEOTIDE SEQUENCE [LARGE SCALE GENOMIC DNA]</scope>
    <source>
        <strain evidence="8 9">NM80_B27</strain>
    </source>
</reference>
<dbReference type="NCBIfam" id="NF033903">
    <property type="entry name" value="VaFE_rpt"/>
    <property type="match status" value="2"/>
</dbReference>
<dbReference type="Pfam" id="PF18202">
    <property type="entry name" value="TQ"/>
    <property type="match status" value="2"/>
</dbReference>
<keyword evidence="5" id="KW-0472">Membrane</keyword>
<evidence type="ECO:0000256" key="5">
    <source>
        <dbReference type="SAM" id="Phobius"/>
    </source>
</evidence>
<gene>
    <name evidence="8" type="ORF">E5986_04715</name>
</gene>
<keyword evidence="5" id="KW-0812">Transmembrane</keyword>
<organism evidence="8 9">
    <name type="scientific">Adlercreutzia caecimuris</name>
    <dbReference type="NCBI Taxonomy" id="671266"/>
    <lineage>
        <taxon>Bacteria</taxon>
        <taxon>Bacillati</taxon>
        <taxon>Actinomycetota</taxon>
        <taxon>Coriobacteriia</taxon>
        <taxon>Eggerthellales</taxon>
        <taxon>Eggerthellaceae</taxon>
        <taxon>Adlercreutzia</taxon>
    </lineage>
</organism>
<evidence type="ECO:0000256" key="1">
    <source>
        <dbReference type="ARBA" id="ARBA00007257"/>
    </source>
</evidence>
<evidence type="ECO:0000256" key="3">
    <source>
        <dbReference type="ARBA" id="ARBA00022729"/>
    </source>
</evidence>
<dbReference type="GO" id="GO:0005975">
    <property type="term" value="P:carbohydrate metabolic process"/>
    <property type="evidence" value="ECO:0007669"/>
    <property type="project" value="UniProtKB-ARBA"/>
</dbReference>
<dbReference type="Proteomes" id="UP000308978">
    <property type="component" value="Unassembled WGS sequence"/>
</dbReference>
<comment type="similarity">
    <text evidence="1">Belongs to the serine-aspartate repeat-containing protein (SDr) family.</text>
</comment>
<keyword evidence="2" id="KW-0964">Secreted</keyword>
<sequence>MDDHRPAPARPAAGRHLLSMIIAFLLTFGLLPLTMQPTPAVAAPATSGTVAVTLHFKDAAYETIDFATYQAGYVERGDALYVKVNTDPDQLSFDECLSFAVYEHYATFGNKQRDITEECSYDAATGIVTVPAGYQENLDTLGIVFELSPVHPAYEHYVTADLDTSDVTVDFRGADITFRSDVEDVVSEAARSGNGPLKALRAAVFPGESDKRYQLNEYTRLENFDVDQRNKQHAYGFPSDMLGSYGFGAFFGTHQDYKNGTSTGTEWKDSVLKTSHSSYDADVEAFFAETLAARLGDETDFAISRSGDTYRDRYLTRGGTYQDPGYGPGEAPTNKALAHATCGSAGVTNGSGPLMANHSGDNYIVYKGTYRGSQSKYEGWCKFYYKFDAKSATTGQTFQDVVGYLLVAPPDTGAAQLTKESTNPTLTAGNDRYSFKNAVFAAFAKKSEAQAALTQAQEGAWETWRDARNWAREHASFVFTTKEDGSSTVVEDIDAGNYHVVELFAPKGYHLSNAIEPVSIDPSSDKEKPHVITFADEPQTGSIDLLKLSNNPALTASNPCYRLEGATYGVYTDAGCTALYDTLTTALDENGDGYGRLDQMPLGSYWVKETKRPLKGYGTDPTIYPVTVAAGKVTRVGGNAVFDPARLNPIDILLQKKDAQSGDAAAQGGATLGDAHYRINYYDVEGASADAVAQRTPRASWVVRTDDTGAFSLENAEGSFVHVDASGKQTELPYKVSGPDFYKLSDGRLSMPLGTYTIQEVKAPEGYRLDETLHVRHISDDGGTSETVSSFNAEEGGDRITDQVMRSDMKFLKRVDGGSKLAGIPFKLTSKTTGEWHVIVTDKNGLASTESTIARPHSANTNGNDAQFRAEDGSFRMPLTLDTDALDASAGVWFGLHADGTPVAVNDGMGALPFDTYELEELRCPANAIFQMIRDEIVVGDTDDKITIDLGTLNNSIVGKPVIATDAYDGVSGNRYDADINADSETAIIDRVTYSGLEPGATYRLDAVLMDKATGEPFLSRGEPVANTVEFSPEDDHGYVNVPLAFDASEVAEATELVVFETLWRGDVEEAAHRDINDLRQTVTVNPIAIETLAKDSVSGTHEGVPAEEVTIIDTVTYQGLTPGFEYRMVAVLMDKATGEPFAVEGQPVSVEHVFTPEEPSGSVDMEITIPGLNLEGASLVVFETLYHNEVEVAAHADIEDEGQTVTYGHPDFPLPPTGSYEEPETPEAPEPDDEPAEEEDVEPSVPAERERTTSLVRPLAQTGDALGILLLGLGGAAAASLAAMLGLRALRTKREQSGGPTRR</sequence>